<sequence length="192" mass="22921">MRRITLSLFNILWLIVGLQRIIELGWAKKNADWMKQQGGYEVGSKHYPLLVNMHLLFFISTFIENLWRSKIIISWWWIPFLIFIFAQALRIWCMVSLGRYWNTRIWIVPRHSPCVRGPYRYLRHPNYLAVILEFLSFPLIFGAVVTSVVFSLVNLFILLMIRIPIEEQALKQGTSYEEVMTPTRFWPKQKSE</sequence>
<reference evidence="6 7" key="1">
    <citation type="submission" date="2018-06" db="EMBL/GenBank/DDBJ databases">
        <title>Thermoflavimicrobium daqus sp. nov., a thermophilic microbe isolated from Moutai-flavour Daqu.</title>
        <authorList>
            <person name="Wang X."/>
            <person name="Zhou H."/>
        </authorList>
    </citation>
    <scope>NUCLEOTIDE SEQUENCE [LARGE SCALE GENOMIC DNA]</scope>
    <source>
        <strain evidence="6 7">FBKL4.011</strain>
    </source>
</reference>
<organism evidence="6 7">
    <name type="scientific">Thermoflavimicrobium daqui</name>
    <dbReference type="NCBI Taxonomy" id="2137476"/>
    <lineage>
        <taxon>Bacteria</taxon>
        <taxon>Bacillati</taxon>
        <taxon>Bacillota</taxon>
        <taxon>Bacilli</taxon>
        <taxon>Bacillales</taxon>
        <taxon>Thermoactinomycetaceae</taxon>
        <taxon>Thermoflavimicrobium</taxon>
    </lineage>
</organism>
<dbReference type="OrthoDB" id="7203053at2"/>
<protein>
    <recommendedName>
        <fullName evidence="8">Isoprenylcysteine carboxyl methyltransferase</fullName>
    </recommendedName>
</protein>
<dbReference type="AlphaFoldDB" id="A0A364K9X5"/>
<gene>
    <name evidence="6" type="ORF">DL897_03015</name>
</gene>
<keyword evidence="2 5" id="KW-0812">Transmembrane</keyword>
<dbReference type="GO" id="GO:0004671">
    <property type="term" value="F:protein C-terminal S-isoprenylcysteine carboxyl O-methyltransferase activity"/>
    <property type="evidence" value="ECO:0007669"/>
    <property type="project" value="InterPro"/>
</dbReference>
<dbReference type="PANTHER" id="PTHR43847:SF1">
    <property type="entry name" value="BLL3993 PROTEIN"/>
    <property type="match status" value="1"/>
</dbReference>
<feature type="transmembrane region" description="Helical" evidence="5">
    <location>
        <begin position="46"/>
        <end position="63"/>
    </location>
</feature>
<comment type="caution">
    <text evidence="6">The sequence shown here is derived from an EMBL/GenBank/DDBJ whole genome shotgun (WGS) entry which is preliminary data.</text>
</comment>
<evidence type="ECO:0000313" key="7">
    <source>
        <dbReference type="Proteomes" id="UP000251213"/>
    </source>
</evidence>
<evidence type="ECO:0000256" key="5">
    <source>
        <dbReference type="SAM" id="Phobius"/>
    </source>
</evidence>
<keyword evidence="7" id="KW-1185">Reference proteome</keyword>
<evidence type="ECO:0008006" key="8">
    <source>
        <dbReference type="Google" id="ProtNLM"/>
    </source>
</evidence>
<comment type="subcellular location">
    <subcellularLocation>
        <location evidence="1">Membrane</location>
        <topology evidence="1">Multi-pass membrane protein</topology>
    </subcellularLocation>
</comment>
<evidence type="ECO:0000256" key="4">
    <source>
        <dbReference type="ARBA" id="ARBA00023136"/>
    </source>
</evidence>
<dbReference type="PANTHER" id="PTHR43847">
    <property type="entry name" value="BLL3993 PROTEIN"/>
    <property type="match status" value="1"/>
</dbReference>
<keyword evidence="4 5" id="KW-0472">Membrane</keyword>
<dbReference type="Gene3D" id="1.20.120.1630">
    <property type="match status" value="1"/>
</dbReference>
<evidence type="ECO:0000256" key="1">
    <source>
        <dbReference type="ARBA" id="ARBA00004141"/>
    </source>
</evidence>
<dbReference type="GO" id="GO:0016020">
    <property type="term" value="C:membrane"/>
    <property type="evidence" value="ECO:0007669"/>
    <property type="project" value="UniProtKB-SubCell"/>
</dbReference>
<evidence type="ECO:0000256" key="2">
    <source>
        <dbReference type="ARBA" id="ARBA00022692"/>
    </source>
</evidence>
<evidence type="ECO:0000256" key="3">
    <source>
        <dbReference type="ARBA" id="ARBA00022989"/>
    </source>
</evidence>
<dbReference type="InterPro" id="IPR007269">
    <property type="entry name" value="ICMT_MeTrfase"/>
</dbReference>
<dbReference type="Pfam" id="PF04140">
    <property type="entry name" value="ICMT"/>
    <property type="match status" value="1"/>
</dbReference>
<proteinExistence type="predicted"/>
<reference evidence="6 7" key="2">
    <citation type="submission" date="2018-06" db="EMBL/GenBank/DDBJ databases">
        <authorList>
            <person name="Zhirakovskaya E."/>
        </authorList>
    </citation>
    <scope>NUCLEOTIDE SEQUENCE [LARGE SCALE GENOMIC DNA]</scope>
    <source>
        <strain evidence="6 7">FBKL4.011</strain>
    </source>
</reference>
<feature type="transmembrane region" description="Helical" evidence="5">
    <location>
        <begin position="75"/>
        <end position="97"/>
    </location>
</feature>
<evidence type="ECO:0000313" key="6">
    <source>
        <dbReference type="EMBL" id="RAL27022.1"/>
    </source>
</evidence>
<keyword evidence="3 5" id="KW-1133">Transmembrane helix</keyword>
<dbReference type="Proteomes" id="UP000251213">
    <property type="component" value="Unassembled WGS sequence"/>
</dbReference>
<feature type="transmembrane region" description="Helical" evidence="5">
    <location>
        <begin position="128"/>
        <end position="161"/>
    </location>
</feature>
<accession>A0A364K9X5</accession>
<dbReference type="InterPro" id="IPR052527">
    <property type="entry name" value="Metal_cation-efflux_comp"/>
</dbReference>
<name>A0A364K9X5_9BACL</name>
<dbReference type="EMBL" id="QJKK01000001">
    <property type="protein sequence ID" value="RAL27022.1"/>
    <property type="molecule type" value="Genomic_DNA"/>
</dbReference>